<accession>A0ABT9RXX9</accession>
<dbReference type="PANTHER" id="PTHR33217:SF7">
    <property type="entry name" value="TRANSPOSASE FOR INSERTION SEQUENCE ELEMENT IS1081"/>
    <property type="match status" value="1"/>
</dbReference>
<organism evidence="7 8">
    <name type="scientific">Pseudarthrobacter enclensis</name>
    <dbReference type="NCBI Taxonomy" id="993070"/>
    <lineage>
        <taxon>Bacteria</taxon>
        <taxon>Bacillati</taxon>
        <taxon>Actinomycetota</taxon>
        <taxon>Actinomycetes</taxon>
        <taxon>Micrococcales</taxon>
        <taxon>Micrococcaceae</taxon>
        <taxon>Pseudarthrobacter</taxon>
    </lineage>
</organism>
<dbReference type="EMBL" id="JAUSRE010000023">
    <property type="protein sequence ID" value="MDP9890106.1"/>
    <property type="molecule type" value="Genomic_DNA"/>
</dbReference>
<evidence type="ECO:0000313" key="8">
    <source>
        <dbReference type="Proteomes" id="UP001226577"/>
    </source>
</evidence>
<evidence type="ECO:0000256" key="1">
    <source>
        <dbReference type="ARBA" id="ARBA00002190"/>
    </source>
</evidence>
<comment type="caution">
    <text evidence="7">The sequence shown here is derived from an EMBL/GenBank/DDBJ whole genome shotgun (WGS) entry which is preliminary data.</text>
</comment>
<evidence type="ECO:0000313" key="7">
    <source>
        <dbReference type="EMBL" id="MDP9890106.1"/>
    </source>
</evidence>
<evidence type="ECO:0000256" key="2">
    <source>
        <dbReference type="ARBA" id="ARBA00010961"/>
    </source>
</evidence>
<comment type="similarity">
    <text evidence="2 6">Belongs to the transposase mutator family.</text>
</comment>
<protein>
    <recommendedName>
        <fullName evidence="6">Mutator family transposase</fullName>
    </recommendedName>
</protein>
<reference evidence="7 8" key="1">
    <citation type="submission" date="2023-07" db="EMBL/GenBank/DDBJ databases">
        <title>Sorghum-associated microbial communities from plants grown in Nebraska, USA.</title>
        <authorList>
            <person name="Schachtman D."/>
        </authorList>
    </citation>
    <scope>NUCLEOTIDE SEQUENCE [LARGE SCALE GENOMIC DNA]</scope>
    <source>
        <strain evidence="7 8">CC222</strain>
    </source>
</reference>
<keyword evidence="6" id="KW-0814">Transposable element</keyword>
<keyword evidence="3 6" id="KW-0815">Transposition</keyword>
<dbReference type="InterPro" id="IPR001207">
    <property type="entry name" value="Transposase_mutator"/>
</dbReference>
<keyword evidence="8" id="KW-1185">Reference proteome</keyword>
<dbReference type="Proteomes" id="UP001226577">
    <property type="component" value="Unassembled WGS sequence"/>
</dbReference>
<evidence type="ECO:0000256" key="4">
    <source>
        <dbReference type="ARBA" id="ARBA00023125"/>
    </source>
</evidence>
<sequence>MALDQSALVDLLGQLKLTDVTERVRTATEKLYQELIDAEATAFIGAGPFERTDERATHRNGTRPRTLATTAGDLELKIPKLR</sequence>
<proteinExistence type="inferred from homology"/>
<evidence type="ECO:0000256" key="3">
    <source>
        <dbReference type="ARBA" id="ARBA00022578"/>
    </source>
</evidence>
<evidence type="ECO:0000256" key="6">
    <source>
        <dbReference type="RuleBase" id="RU365089"/>
    </source>
</evidence>
<comment type="function">
    <text evidence="1 6">Required for the transposition of the insertion element.</text>
</comment>
<name>A0ABT9RXX9_9MICC</name>
<gene>
    <name evidence="7" type="ORF">J2X98_003718</name>
</gene>
<keyword evidence="5 6" id="KW-0233">DNA recombination</keyword>
<dbReference type="PANTHER" id="PTHR33217">
    <property type="entry name" value="TRANSPOSASE FOR INSERTION SEQUENCE ELEMENT IS1081"/>
    <property type="match status" value="1"/>
</dbReference>
<evidence type="ECO:0000256" key="5">
    <source>
        <dbReference type="ARBA" id="ARBA00023172"/>
    </source>
</evidence>
<dbReference type="Pfam" id="PF00872">
    <property type="entry name" value="Transposase_mut"/>
    <property type="match status" value="1"/>
</dbReference>
<keyword evidence="4 6" id="KW-0238">DNA-binding</keyword>